<dbReference type="OrthoDB" id="27832at2759"/>
<feature type="compositionally biased region" description="Acidic residues" evidence="3">
    <location>
        <begin position="15"/>
        <end position="29"/>
    </location>
</feature>
<evidence type="ECO:0000256" key="1">
    <source>
        <dbReference type="ARBA" id="ARBA00004496"/>
    </source>
</evidence>
<feature type="region of interest" description="Disordered" evidence="3">
    <location>
        <begin position="267"/>
        <end position="295"/>
    </location>
</feature>
<dbReference type="GO" id="GO:0035145">
    <property type="term" value="C:exon-exon junction complex"/>
    <property type="evidence" value="ECO:0007669"/>
    <property type="project" value="TreeGrafter"/>
</dbReference>
<dbReference type="GO" id="GO:0005737">
    <property type="term" value="C:cytoplasm"/>
    <property type="evidence" value="ECO:0007669"/>
    <property type="project" value="UniProtKB-SubCell"/>
</dbReference>
<dbReference type="InterPro" id="IPR007193">
    <property type="entry name" value="Upf2/Nmd2_C"/>
</dbReference>
<dbReference type="EMBL" id="JAEFCI010008214">
    <property type="protein sequence ID" value="KAG5458608.1"/>
    <property type="molecule type" value="Genomic_DNA"/>
</dbReference>
<dbReference type="GO" id="GO:0000184">
    <property type="term" value="P:nuclear-transcribed mRNA catabolic process, nonsense-mediated decay"/>
    <property type="evidence" value="ECO:0007669"/>
    <property type="project" value="InterPro"/>
</dbReference>
<gene>
    <name evidence="5" type="ORF">BJ554DRAFT_1136</name>
</gene>
<reference evidence="5 6" key="1">
    <citation type="journal article" name="Sci. Rep.">
        <title>Genome-scale phylogenetic analyses confirm Olpidium as the closest living zoosporic fungus to the non-flagellated, terrestrial fungi.</title>
        <authorList>
            <person name="Chang Y."/>
            <person name="Rochon D."/>
            <person name="Sekimoto S."/>
            <person name="Wang Y."/>
            <person name="Chovatia M."/>
            <person name="Sandor L."/>
            <person name="Salamov A."/>
            <person name="Grigoriev I.V."/>
            <person name="Stajich J.E."/>
            <person name="Spatafora J.W."/>
        </authorList>
    </citation>
    <scope>NUCLEOTIDE SEQUENCE [LARGE SCALE GENOMIC DNA]</scope>
    <source>
        <strain evidence="5">S191</strain>
    </source>
</reference>
<feature type="region of interest" description="Disordered" evidence="3">
    <location>
        <begin position="1"/>
        <end position="42"/>
    </location>
</feature>
<feature type="compositionally biased region" description="Basic and acidic residues" evidence="3">
    <location>
        <begin position="1"/>
        <end position="14"/>
    </location>
</feature>
<comment type="subcellular location">
    <subcellularLocation>
        <location evidence="1">Cytoplasm</location>
    </subcellularLocation>
</comment>
<organism evidence="5 6">
    <name type="scientific">Olpidium bornovanus</name>
    <dbReference type="NCBI Taxonomy" id="278681"/>
    <lineage>
        <taxon>Eukaryota</taxon>
        <taxon>Fungi</taxon>
        <taxon>Fungi incertae sedis</taxon>
        <taxon>Olpidiomycota</taxon>
        <taxon>Olpidiomycotina</taxon>
        <taxon>Olpidiomycetes</taxon>
        <taxon>Olpidiales</taxon>
        <taxon>Olpidiaceae</taxon>
        <taxon>Olpidium</taxon>
    </lineage>
</organism>
<dbReference type="PANTHER" id="PTHR12839:SF7">
    <property type="entry name" value="REGULATOR OF NONSENSE TRANSCRIPTS 2"/>
    <property type="match status" value="1"/>
</dbReference>
<feature type="domain" description="Up-frameshift suppressor 2 C-terminal" evidence="4">
    <location>
        <begin position="40"/>
        <end position="162"/>
    </location>
</feature>
<dbReference type="InterPro" id="IPR039762">
    <property type="entry name" value="Nmd2/UPF2"/>
</dbReference>
<keyword evidence="2" id="KW-0963">Cytoplasm</keyword>
<evidence type="ECO:0000256" key="2">
    <source>
        <dbReference type="ARBA" id="ARBA00022490"/>
    </source>
</evidence>
<dbReference type="Gene3D" id="4.10.80.160">
    <property type="match status" value="1"/>
</dbReference>
<dbReference type="Pfam" id="PF04050">
    <property type="entry name" value="Upf2"/>
    <property type="match status" value="1"/>
</dbReference>
<proteinExistence type="predicted"/>
<keyword evidence="6" id="KW-1185">Reference proteome</keyword>
<evidence type="ECO:0000259" key="4">
    <source>
        <dbReference type="Pfam" id="PF04050"/>
    </source>
</evidence>
<dbReference type="Proteomes" id="UP000673691">
    <property type="component" value="Unassembled WGS sequence"/>
</dbReference>
<sequence length="295" mass="32926">DGEEEVGRLDRGVQDGDEGDAEVQEDDAAQENHNTAGMDEDEVVLRERQRAMDEADMEADAEFEREFTKLMSESVDSRKFERKAAFDLSIPMKVRAQSKAAAAEHGDDEDRKGVAFTLLTKKGNKQQLRTMEIPSDSPLALNTKSQQEAEREEQQKLKQLVLSYEQRESQGFQQPQGRSETIYLSSNRDLPAAPTPVCLANHGDGTSAAAGGHHLKHGDPTGEGKVSHQLSTWAPWCKISRWSELSSSAAEGTRAMVISRPLVLPHRASRQMRRLVQPKDARRSIWPKRRSSDPP</sequence>
<evidence type="ECO:0000313" key="5">
    <source>
        <dbReference type="EMBL" id="KAG5458608.1"/>
    </source>
</evidence>
<dbReference type="AlphaFoldDB" id="A0A8H7ZS36"/>
<feature type="region of interest" description="Disordered" evidence="3">
    <location>
        <begin position="132"/>
        <end position="154"/>
    </location>
</feature>
<feature type="non-terminal residue" evidence="5">
    <location>
        <position position="1"/>
    </location>
</feature>
<name>A0A8H7ZS36_9FUNG</name>
<dbReference type="PANTHER" id="PTHR12839">
    <property type="entry name" value="NONSENSE-MEDIATED MRNA DECAY PROTEIN 2 UP-FRAMESHIFT SUPPRESSOR 2"/>
    <property type="match status" value="1"/>
</dbReference>
<protein>
    <submittedName>
        <fullName evidence="5">Up-frameshift suppressor 2-domain-containing protein</fullName>
    </submittedName>
</protein>
<evidence type="ECO:0000313" key="6">
    <source>
        <dbReference type="Proteomes" id="UP000673691"/>
    </source>
</evidence>
<accession>A0A8H7ZS36</accession>
<evidence type="ECO:0000256" key="3">
    <source>
        <dbReference type="SAM" id="MobiDB-lite"/>
    </source>
</evidence>
<comment type="caution">
    <text evidence="5">The sequence shown here is derived from an EMBL/GenBank/DDBJ whole genome shotgun (WGS) entry which is preliminary data.</text>
</comment>